<dbReference type="EMBL" id="MT143831">
    <property type="protein sequence ID" value="QJB03214.1"/>
    <property type="molecule type" value="Genomic_DNA"/>
</dbReference>
<evidence type="ECO:0000313" key="1">
    <source>
        <dbReference type="EMBL" id="QJB03214.1"/>
    </source>
</evidence>
<organism evidence="1">
    <name type="scientific">viral metagenome</name>
    <dbReference type="NCBI Taxonomy" id="1070528"/>
    <lineage>
        <taxon>unclassified sequences</taxon>
        <taxon>metagenomes</taxon>
        <taxon>organismal metagenomes</taxon>
    </lineage>
</organism>
<gene>
    <name evidence="1" type="ORF">MM171B00843_0004</name>
</gene>
<sequence length="186" mass="19595">MKRKVLGMLFVTIAAALVIGVGADFASYDATRSAHIAVVADDNELIDLTPGQVYAYINAQTGIMTVDISKNNPNWVEGDGLGVSPESRYNIDNVFYVSNHLWAGDSTDRILVTVQTIEGSGIKLYSSIALNGEVNSNSADHSIQFYLLKGEQGDVGLDIVPGAAMPGTILNTNINVNAVAAPVAPG</sequence>
<protein>
    <recommendedName>
        <fullName evidence="2">DUF1102 domain-containing protein</fullName>
    </recommendedName>
</protein>
<proteinExistence type="predicted"/>
<dbReference type="InterPro" id="IPR009482">
    <property type="entry name" value="DUF1102"/>
</dbReference>
<accession>A0A6M3M7F2</accession>
<evidence type="ECO:0008006" key="2">
    <source>
        <dbReference type="Google" id="ProtNLM"/>
    </source>
</evidence>
<name>A0A6M3M7F2_9ZZZZ</name>
<dbReference type="Pfam" id="PF06510">
    <property type="entry name" value="DUF1102"/>
    <property type="match status" value="1"/>
</dbReference>
<reference evidence="1" key="1">
    <citation type="submission" date="2020-03" db="EMBL/GenBank/DDBJ databases">
        <title>The deep terrestrial virosphere.</title>
        <authorList>
            <person name="Holmfeldt K."/>
            <person name="Nilsson E."/>
            <person name="Simone D."/>
            <person name="Lopez-Fernandez M."/>
            <person name="Wu X."/>
            <person name="de Brujin I."/>
            <person name="Lundin D."/>
            <person name="Andersson A."/>
            <person name="Bertilsson S."/>
            <person name="Dopson M."/>
        </authorList>
    </citation>
    <scope>NUCLEOTIDE SEQUENCE</scope>
    <source>
        <strain evidence="1">MM171B00843</strain>
    </source>
</reference>
<dbReference type="AlphaFoldDB" id="A0A6M3M7F2"/>